<comment type="caution">
    <text evidence="1">The sequence shown here is derived from an EMBL/GenBank/DDBJ whole genome shotgun (WGS) entry which is preliminary data.</text>
</comment>
<keyword evidence="2" id="KW-1185">Reference proteome</keyword>
<dbReference type="EMBL" id="JANJQO010002653">
    <property type="protein sequence ID" value="KAJ2966362.1"/>
    <property type="molecule type" value="Genomic_DNA"/>
</dbReference>
<accession>A0ACC1MI69</accession>
<evidence type="ECO:0000313" key="1">
    <source>
        <dbReference type="EMBL" id="KAJ2966362.1"/>
    </source>
</evidence>
<sequence>MNPSESAVIGEGKETSIPNPDDHIDSPLPEGDDGEDDLAALDQIRSRTHTRPGYETIEWKIDDPENPKNWPTKRKHIVVALTSMLVLNSTIGSALPSLAIPFIADYFGVPNTEERVLPISVFLVGYVFGPLIWGPLSEHIGRRNLTLATFTSFTLLTMGCGLAPTWNALLVLRFFTGVFAASPIAIVAGILADVYGDARERGRAYGIFMVVSPPNFFRLH</sequence>
<reference evidence="1" key="1">
    <citation type="submission" date="2022-08" db="EMBL/GenBank/DDBJ databases">
        <title>Genome Sequence of Lecanicillium fungicola.</title>
        <authorList>
            <person name="Buettner E."/>
        </authorList>
    </citation>
    <scope>NUCLEOTIDE SEQUENCE</scope>
    <source>
        <strain evidence="1">Babe33</strain>
    </source>
</reference>
<proteinExistence type="predicted"/>
<evidence type="ECO:0000313" key="2">
    <source>
        <dbReference type="Proteomes" id="UP001143910"/>
    </source>
</evidence>
<protein>
    <submittedName>
        <fullName evidence="1">Uncharacterized protein</fullName>
    </submittedName>
</protein>
<name>A0ACC1MI69_9HYPO</name>
<gene>
    <name evidence="1" type="ORF">NQ176_g10186</name>
</gene>
<dbReference type="Proteomes" id="UP001143910">
    <property type="component" value="Unassembled WGS sequence"/>
</dbReference>
<organism evidence="1 2">
    <name type="scientific">Zarea fungicola</name>
    <dbReference type="NCBI Taxonomy" id="93591"/>
    <lineage>
        <taxon>Eukaryota</taxon>
        <taxon>Fungi</taxon>
        <taxon>Dikarya</taxon>
        <taxon>Ascomycota</taxon>
        <taxon>Pezizomycotina</taxon>
        <taxon>Sordariomycetes</taxon>
        <taxon>Hypocreomycetidae</taxon>
        <taxon>Hypocreales</taxon>
        <taxon>Cordycipitaceae</taxon>
        <taxon>Zarea</taxon>
    </lineage>
</organism>